<dbReference type="InterPro" id="IPR048447">
    <property type="entry name" value="DUF1980_C"/>
</dbReference>
<dbReference type="InterPro" id="IPR052955">
    <property type="entry name" value="UPF0703_membrane_permease"/>
</dbReference>
<evidence type="ECO:0000259" key="2">
    <source>
        <dbReference type="Pfam" id="PF21537"/>
    </source>
</evidence>
<dbReference type="Proteomes" id="UP000070558">
    <property type="component" value="Unassembled WGS sequence"/>
</dbReference>
<dbReference type="PANTHER" id="PTHR40047:SF1">
    <property type="entry name" value="UPF0703 PROTEIN YCGQ"/>
    <property type="match status" value="1"/>
</dbReference>
<feature type="transmembrane region" description="Helical" evidence="1">
    <location>
        <begin position="95"/>
        <end position="113"/>
    </location>
</feature>
<dbReference type="PATRIC" id="fig|2702.99.peg.781"/>
<sequence>MSNAVSNAVIDTNSTNSANSAKLFKKITFASVLQTFFIFCLAAALMHSALSGSYAILTTPRAFAYLIFAAILLFALGICSLFGVFSVCAKDSKKILVSIAVPMLIILIPLQMAQSSLGGGSLKSAGFDEYASGRAIPIASNHKNNKKNLSGLDAANKKIVVSDDDFGNWYNEIDHNFDKYKDYTIVVKGFISKESTLSKNQVRVSRQFMSCCILDMSPFGFVAQMPNNLQFSQHQWVVVKAKIALGKVGLKGYLSDGIVLKVQSAKILHKAPSGYFYRS</sequence>
<dbReference type="AlphaFoldDB" id="A0A133NP08"/>
<dbReference type="Pfam" id="PF21537">
    <property type="entry name" value="DUF1980_C"/>
    <property type="match status" value="1"/>
</dbReference>
<evidence type="ECO:0000313" key="4">
    <source>
        <dbReference type="Proteomes" id="UP000070558"/>
    </source>
</evidence>
<evidence type="ECO:0000256" key="1">
    <source>
        <dbReference type="SAM" id="Phobius"/>
    </source>
</evidence>
<feature type="domain" description="DUF1980" evidence="2">
    <location>
        <begin position="141"/>
        <end position="278"/>
    </location>
</feature>
<protein>
    <submittedName>
        <fullName evidence="3">TIGR03943 family protein</fullName>
    </submittedName>
</protein>
<evidence type="ECO:0000313" key="3">
    <source>
        <dbReference type="EMBL" id="KXA18014.1"/>
    </source>
</evidence>
<organism evidence="3 4">
    <name type="scientific">Gardnerella vaginalis</name>
    <dbReference type="NCBI Taxonomy" id="2702"/>
    <lineage>
        <taxon>Bacteria</taxon>
        <taxon>Bacillati</taxon>
        <taxon>Actinomycetota</taxon>
        <taxon>Actinomycetes</taxon>
        <taxon>Bifidobacteriales</taxon>
        <taxon>Bifidobacteriaceae</taxon>
        <taxon>Gardnerella</taxon>
    </lineage>
</organism>
<keyword evidence="1" id="KW-0472">Membrane</keyword>
<feature type="transmembrane region" description="Helical" evidence="1">
    <location>
        <begin position="27"/>
        <end position="50"/>
    </location>
</feature>
<keyword evidence="1" id="KW-0812">Transmembrane</keyword>
<dbReference type="PANTHER" id="PTHR40047">
    <property type="entry name" value="UPF0703 PROTEIN YCGQ"/>
    <property type="match status" value="1"/>
</dbReference>
<proteinExistence type="predicted"/>
<keyword evidence="1" id="KW-1133">Transmembrane helix</keyword>
<dbReference type="EMBL" id="LRQA01000040">
    <property type="protein sequence ID" value="KXA18014.1"/>
    <property type="molecule type" value="Genomic_DNA"/>
</dbReference>
<dbReference type="InterPro" id="IPR015402">
    <property type="entry name" value="DUF1980"/>
</dbReference>
<gene>
    <name evidence="3" type="ORF">HMPREF3216_00801</name>
</gene>
<dbReference type="NCBIfam" id="TIGR03943">
    <property type="entry name" value="TIGR03943 family putative permease subunit"/>
    <property type="match status" value="1"/>
</dbReference>
<comment type="caution">
    <text evidence="3">The sequence shown here is derived from an EMBL/GenBank/DDBJ whole genome shotgun (WGS) entry which is preliminary data.</text>
</comment>
<feature type="transmembrane region" description="Helical" evidence="1">
    <location>
        <begin position="62"/>
        <end position="88"/>
    </location>
</feature>
<reference evidence="3 4" key="1">
    <citation type="submission" date="2016-01" db="EMBL/GenBank/DDBJ databases">
        <authorList>
            <person name="Oliw E.H."/>
        </authorList>
    </citation>
    <scope>NUCLEOTIDE SEQUENCE [LARGE SCALE GENOMIC DNA]</scope>
    <source>
        <strain evidence="3 4">GED7760B</strain>
    </source>
</reference>
<accession>A0A133NP08</accession>
<name>A0A133NP08_GARVA</name>